<feature type="region of interest" description="Disordered" evidence="2">
    <location>
        <begin position="184"/>
        <end position="219"/>
    </location>
</feature>
<feature type="domain" description="UBC core" evidence="4">
    <location>
        <begin position="12"/>
        <end position="166"/>
    </location>
</feature>
<sequence length="429" mass="47562">MSSKQALNTRSSATKRILQEHREFLADPSPEFAAHPLEEDIFEWHVTVRGVENSEYAGGIYHLRILLKNQYPMQAPDILVMTPQGRFEPNRKICIDGLTSFHEGSWRPAWGVRTAIVGLMSFWSQGGEALAGVGAMNCDKAERKRLAQLSVDWTCPVCQQSNKEIMEQHEEALNVKAVEKYQAASMPANSDHAPAAEKGVANSTTAEGKDQPEGHSSQRELYVPRNSENIAVAPAASSGASPRPGTIMITELPTEALAPSPFVHALLAPPPDHLAPLRLLHHHLCKLFCPTRYQQLLPPRPDSVLWLDTLIFVILSLLTVILLSKLSRSWHRIVYAMLRAVERISGIDLSWITERLLPNRLANHPYGQYWTSGGMATGAGMHADRTRLRNMDTAMRARDIMKRFGRAPQAGGAAVHVPTHGQVEIDRGN</sequence>
<dbReference type="OrthoDB" id="1158011at2759"/>
<keyword evidence="3" id="KW-0472">Membrane</keyword>
<dbReference type="PROSITE" id="PS50127">
    <property type="entry name" value="UBC_2"/>
    <property type="match status" value="1"/>
</dbReference>
<dbReference type="FunFam" id="3.10.110.10:FF:000086">
    <property type="entry name" value="Ubiquitin-conjugating enzyme E2 J1"/>
    <property type="match status" value="1"/>
</dbReference>
<evidence type="ECO:0000256" key="3">
    <source>
        <dbReference type="SAM" id="Phobius"/>
    </source>
</evidence>
<dbReference type="InterPro" id="IPR050113">
    <property type="entry name" value="Ub_conjugating_enzyme"/>
</dbReference>
<protein>
    <recommendedName>
        <fullName evidence="4">UBC core domain-containing protein</fullName>
    </recommendedName>
</protein>
<feature type="transmembrane region" description="Helical" evidence="3">
    <location>
        <begin position="304"/>
        <end position="323"/>
    </location>
</feature>
<dbReference type="Pfam" id="PF00179">
    <property type="entry name" value="UQ_con"/>
    <property type="match status" value="1"/>
</dbReference>
<dbReference type="SUPFAM" id="SSF54495">
    <property type="entry name" value="UBC-like"/>
    <property type="match status" value="1"/>
</dbReference>
<dbReference type="InterPro" id="IPR016135">
    <property type="entry name" value="UBQ-conjugating_enzyme/RWD"/>
</dbReference>
<evidence type="ECO:0000256" key="1">
    <source>
        <dbReference type="ARBA" id="ARBA00022786"/>
    </source>
</evidence>
<evidence type="ECO:0000313" key="5">
    <source>
        <dbReference type="EMBL" id="GHJ85518.1"/>
    </source>
</evidence>
<dbReference type="Proteomes" id="UP000620104">
    <property type="component" value="Unassembled WGS sequence"/>
</dbReference>
<dbReference type="Gene3D" id="3.10.110.10">
    <property type="entry name" value="Ubiquitin Conjugating Enzyme"/>
    <property type="match status" value="1"/>
</dbReference>
<gene>
    <name evidence="5" type="ORF">NliqN6_1920</name>
</gene>
<keyword evidence="3" id="KW-0812">Transmembrane</keyword>
<name>A0A8H3TRF1_9TREE</name>
<accession>A0A8H3TRF1</accession>
<keyword evidence="3" id="KW-1133">Transmembrane helix</keyword>
<dbReference type="PANTHER" id="PTHR24067">
    <property type="entry name" value="UBIQUITIN-CONJUGATING ENZYME E2"/>
    <property type="match status" value="1"/>
</dbReference>
<reference evidence="5" key="1">
    <citation type="submission" date="2020-07" db="EMBL/GenBank/DDBJ databases">
        <title>Draft Genome Sequence of a Deep-Sea Yeast, Naganishia (Cryptococcus) liquefaciens strain N6.</title>
        <authorList>
            <person name="Han Y.W."/>
            <person name="Kajitani R."/>
            <person name="Morimoto H."/>
            <person name="Parhat M."/>
            <person name="Tsubouchi H."/>
            <person name="Bakenova O."/>
            <person name="Ogata M."/>
            <person name="Argunhan B."/>
            <person name="Aoki R."/>
            <person name="Kajiwara S."/>
            <person name="Itoh T."/>
            <person name="Iwasaki H."/>
        </authorList>
    </citation>
    <scope>NUCLEOTIDE SEQUENCE</scope>
    <source>
        <strain evidence="5">N6</strain>
    </source>
</reference>
<proteinExistence type="predicted"/>
<keyword evidence="1" id="KW-0833">Ubl conjugation pathway</keyword>
<dbReference type="AlphaFoldDB" id="A0A8H3TRF1"/>
<dbReference type="InterPro" id="IPR000608">
    <property type="entry name" value="UBC"/>
</dbReference>
<organism evidence="5 6">
    <name type="scientific">Naganishia liquefaciens</name>
    <dbReference type="NCBI Taxonomy" id="104408"/>
    <lineage>
        <taxon>Eukaryota</taxon>
        <taxon>Fungi</taxon>
        <taxon>Dikarya</taxon>
        <taxon>Basidiomycota</taxon>
        <taxon>Agaricomycotina</taxon>
        <taxon>Tremellomycetes</taxon>
        <taxon>Filobasidiales</taxon>
        <taxon>Filobasidiaceae</taxon>
        <taxon>Naganishia</taxon>
    </lineage>
</organism>
<feature type="compositionally biased region" description="Basic and acidic residues" evidence="2">
    <location>
        <begin position="207"/>
        <end position="218"/>
    </location>
</feature>
<evidence type="ECO:0000313" key="6">
    <source>
        <dbReference type="Proteomes" id="UP000620104"/>
    </source>
</evidence>
<keyword evidence="6" id="KW-1185">Reference proteome</keyword>
<dbReference type="EMBL" id="BLZA01000011">
    <property type="protein sequence ID" value="GHJ85518.1"/>
    <property type="molecule type" value="Genomic_DNA"/>
</dbReference>
<comment type="caution">
    <text evidence="5">The sequence shown here is derived from an EMBL/GenBank/DDBJ whole genome shotgun (WGS) entry which is preliminary data.</text>
</comment>
<evidence type="ECO:0000256" key="2">
    <source>
        <dbReference type="SAM" id="MobiDB-lite"/>
    </source>
</evidence>
<dbReference type="CDD" id="cd23799">
    <property type="entry name" value="UBCc_UBE2J"/>
    <property type="match status" value="1"/>
</dbReference>
<evidence type="ECO:0000259" key="4">
    <source>
        <dbReference type="PROSITE" id="PS50127"/>
    </source>
</evidence>
<dbReference type="SMART" id="SM00212">
    <property type="entry name" value="UBCc"/>
    <property type="match status" value="1"/>
</dbReference>